<evidence type="ECO:0000313" key="2">
    <source>
        <dbReference type="Proteomes" id="UP000194151"/>
    </source>
</evidence>
<dbReference type="EMBL" id="CP021108">
    <property type="protein sequence ID" value="ARP83932.1"/>
    <property type="molecule type" value="Genomic_DNA"/>
</dbReference>
<dbReference type="KEGG" id="bgv:CAL12_26035"/>
<dbReference type="RefSeq" id="WP_086067256.1">
    <property type="nucleotide sequence ID" value="NZ_CP021108.1"/>
</dbReference>
<name>A0A1W6YS66_9BORD</name>
<keyword evidence="2" id="KW-1185">Reference proteome</keyword>
<accession>A0A1W6YS66</accession>
<proteinExistence type="predicted"/>
<gene>
    <name evidence="1" type="ORF">CAL12_26035</name>
</gene>
<dbReference type="Proteomes" id="UP000194151">
    <property type="component" value="Chromosome"/>
</dbReference>
<protein>
    <submittedName>
        <fullName evidence="1">Uncharacterized protein</fullName>
    </submittedName>
</protein>
<organism evidence="1 2">
    <name type="scientific">Bordetella genomosp. 8</name>
    <dbReference type="NCBI Taxonomy" id="1416806"/>
    <lineage>
        <taxon>Bacteria</taxon>
        <taxon>Pseudomonadati</taxon>
        <taxon>Pseudomonadota</taxon>
        <taxon>Betaproteobacteria</taxon>
        <taxon>Burkholderiales</taxon>
        <taxon>Alcaligenaceae</taxon>
        <taxon>Bordetella</taxon>
    </lineage>
</organism>
<sequence>MTGAATGGDADGYVVLTSRPGVYRSEPPAQAGIVETYDYLFYGKPKAVFQIVKLIEGGRIRIVEDAPPHTVNLVPMRIMERYASLDDARTAIRQLANFGTLQATLARR</sequence>
<reference evidence="1 2" key="1">
    <citation type="submission" date="2017-05" db="EMBL/GenBank/DDBJ databases">
        <title>Complete and WGS of Bordetella genogroups.</title>
        <authorList>
            <person name="Spilker T."/>
            <person name="LiPuma J."/>
        </authorList>
    </citation>
    <scope>NUCLEOTIDE SEQUENCE [LARGE SCALE GENOMIC DNA]</scope>
    <source>
        <strain evidence="1 2">AU19157</strain>
    </source>
</reference>
<dbReference type="STRING" id="1416806.CAL12_26035"/>
<dbReference type="AlphaFoldDB" id="A0A1W6YS66"/>
<evidence type="ECO:0000313" key="1">
    <source>
        <dbReference type="EMBL" id="ARP83932.1"/>
    </source>
</evidence>
<dbReference type="OrthoDB" id="2866001at2"/>